<dbReference type="GO" id="GO:0003677">
    <property type="term" value="F:DNA binding"/>
    <property type="evidence" value="ECO:0007669"/>
    <property type="project" value="UniProtKB-KW"/>
</dbReference>
<dbReference type="Gene3D" id="1.25.40.10">
    <property type="entry name" value="Tetratricopeptide repeat domain"/>
    <property type="match status" value="2"/>
</dbReference>
<evidence type="ECO:0000259" key="4">
    <source>
        <dbReference type="SMART" id="SM01043"/>
    </source>
</evidence>
<dbReference type="SMART" id="SM00862">
    <property type="entry name" value="Trans_reg_C"/>
    <property type="match status" value="1"/>
</dbReference>
<comment type="similarity">
    <text evidence="1">Belongs to the AfsR/DnrI/RedD regulatory family.</text>
</comment>
<dbReference type="Proteomes" id="UP001058003">
    <property type="component" value="Chromosome"/>
</dbReference>
<feature type="domain" description="OmpR/PhoB-type" evidence="3">
    <location>
        <begin position="16"/>
        <end position="79"/>
    </location>
</feature>
<dbReference type="InterPro" id="IPR036388">
    <property type="entry name" value="WH-like_DNA-bd_sf"/>
</dbReference>
<dbReference type="GO" id="GO:0006355">
    <property type="term" value="P:regulation of DNA-templated transcription"/>
    <property type="evidence" value="ECO:0007669"/>
    <property type="project" value="InterPro"/>
</dbReference>
<dbReference type="OrthoDB" id="33864at2"/>
<keyword evidence="6" id="KW-1185">Reference proteome</keyword>
<dbReference type="SMART" id="SM01043">
    <property type="entry name" value="BTAD"/>
    <property type="match status" value="1"/>
</dbReference>
<name>A0A9Q9IPZ3_9ACTN</name>
<sequence length="1052" mass="109012">MWFGILGPLEVRADGGEPVAVGGPKPRALLTVLLLNAGQVVAADRFAAGSANAVQAQVSRLRRCLPAGLVEFTGGGYRLAVDPDDVDVHRFERLAREGRRLLAAGAAPRAVPALREALALWRGPALADLPDAGAQRARLDELRLTAVEDLVEAELATPAGTCVADLRGLVAEHPFRERLAGQLMRALHAAGRTAAALAEYDRVRRLLADELGADPSPDLAAIHLAILRAQPPAAASAAPGALTGPAPAAAGPAADAALAAGGIAVPARQGPPAQLTSFVGRDRELAALARHIAPGGGARLVTVTGPGGIGKTRLAVEAAGRASRGTCFADLSRLDSGAQVPAAVLGALGLREAGFPAPAADPVRLLTGALRDTGLLLVLDNCEQVLDAAANLARTLLTACPGLTVLATSREPLGLTGETLLPLAPLDTAPPAGRSAVVAPAVRLFADRAAAARPGFALTPGTAGQVAGICAALDGLPLAIELAAARLRHLDVAGIADRLTGDDHFRLLSRGDRTAAERHRTLRAVVDWSWQLLRPEEQALARRLAVFTGGAPLDAVEAVCGVPDAAEVLADLVDRSLVSVRDGRCTMLGTIHLYCRERLAEAGEEPALRRAHARHQLALARRADPFLRRAEQLEWLAVLSAEHENLMAALRWAVREDRPTAMRLVAALAAYWWLGGRRTGVGDLAAELLDDVPDGLDEEYVSCVVHAEARAGAGHRRRADDIMRTMRGPLRHPFGAAVWGMTTTSEHATRTPSARLLGDDPWNVALGRLGFAMLAVLDGRTGDGEAELRAVLASFRTVGERWGTAQALDGLAGVAAWRGEWARAHELWREALALLDELGAGLESADVLCRRAEAHRRQGDLAAAAADLRRAAGLSAAAGRPDTSLVALGLGEVARHAGDLIEAARRLERALAGAAAGEPGAAYTTAPILTALARAAETAGRVDEAARRHREALAAARQMPLAATLAAVAEGLAGHACRTAGRAGAERGAVLLGAAVALRGTAVTGDVDVARTAAAARAALGPEAFAAAYARGAAMTRDQALTTLDAAAPPER</sequence>
<dbReference type="InterPro" id="IPR016032">
    <property type="entry name" value="Sig_transdc_resp-reg_C-effctor"/>
</dbReference>
<dbReference type="Pfam" id="PF25872">
    <property type="entry name" value="HTH_77"/>
    <property type="match status" value="1"/>
</dbReference>
<proteinExistence type="inferred from homology"/>
<feature type="domain" description="Bacterial transcriptional activator" evidence="4">
    <location>
        <begin position="86"/>
        <end position="227"/>
    </location>
</feature>
<evidence type="ECO:0000313" key="5">
    <source>
        <dbReference type="EMBL" id="UWZ57274.1"/>
    </source>
</evidence>
<dbReference type="Gene3D" id="1.10.10.10">
    <property type="entry name" value="Winged helix-like DNA-binding domain superfamily/Winged helix DNA-binding domain"/>
    <property type="match status" value="1"/>
</dbReference>
<dbReference type="SUPFAM" id="SSF52540">
    <property type="entry name" value="P-loop containing nucleoside triphosphate hydrolases"/>
    <property type="match status" value="1"/>
</dbReference>
<dbReference type="InterPro" id="IPR019734">
    <property type="entry name" value="TPR_rpt"/>
</dbReference>
<dbReference type="SUPFAM" id="SSF48452">
    <property type="entry name" value="TPR-like"/>
    <property type="match status" value="2"/>
</dbReference>
<dbReference type="AlphaFoldDB" id="A0A9Q9IPZ3"/>
<dbReference type="RefSeq" id="WP_033365133.1">
    <property type="nucleotide sequence ID" value="NZ_CP073767.1"/>
</dbReference>
<dbReference type="EMBL" id="CP073767">
    <property type="protein sequence ID" value="UWZ57274.1"/>
    <property type="molecule type" value="Genomic_DNA"/>
</dbReference>
<evidence type="ECO:0000313" key="6">
    <source>
        <dbReference type="Proteomes" id="UP001058003"/>
    </source>
</evidence>
<dbReference type="InterPro" id="IPR005158">
    <property type="entry name" value="BTAD"/>
</dbReference>
<dbReference type="SUPFAM" id="SSF46894">
    <property type="entry name" value="C-terminal effector domain of the bipartite response regulators"/>
    <property type="match status" value="1"/>
</dbReference>
<dbReference type="GO" id="GO:0000160">
    <property type="term" value="P:phosphorelay signal transduction system"/>
    <property type="evidence" value="ECO:0007669"/>
    <property type="project" value="InterPro"/>
</dbReference>
<keyword evidence="2" id="KW-0238">DNA-binding</keyword>
<gene>
    <name evidence="5" type="ORF">Daura_14525</name>
</gene>
<evidence type="ECO:0000256" key="1">
    <source>
        <dbReference type="ARBA" id="ARBA00005820"/>
    </source>
</evidence>
<dbReference type="InterPro" id="IPR058852">
    <property type="entry name" value="HTH_77"/>
</dbReference>
<dbReference type="InterPro" id="IPR011990">
    <property type="entry name" value="TPR-like_helical_dom_sf"/>
</dbReference>
<evidence type="ECO:0000259" key="3">
    <source>
        <dbReference type="SMART" id="SM00862"/>
    </source>
</evidence>
<protein>
    <submittedName>
        <fullName evidence="5">Tetratricopeptide repeat protein</fullName>
    </submittedName>
</protein>
<dbReference type="PRINTS" id="PR00364">
    <property type="entry name" value="DISEASERSIST"/>
</dbReference>
<dbReference type="KEGG" id="daur:Daura_14525"/>
<dbReference type="Gene3D" id="3.40.50.300">
    <property type="entry name" value="P-loop containing nucleotide triphosphate hydrolases"/>
    <property type="match status" value="1"/>
</dbReference>
<organism evidence="5 6">
    <name type="scientific">Dactylosporangium aurantiacum</name>
    <dbReference type="NCBI Taxonomy" id="35754"/>
    <lineage>
        <taxon>Bacteria</taxon>
        <taxon>Bacillati</taxon>
        <taxon>Actinomycetota</taxon>
        <taxon>Actinomycetes</taxon>
        <taxon>Micromonosporales</taxon>
        <taxon>Micromonosporaceae</taxon>
        <taxon>Dactylosporangium</taxon>
    </lineage>
</organism>
<dbReference type="InterPro" id="IPR001867">
    <property type="entry name" value="OmpR/PhoB-type_DNA-bd"/>
</dbReference>
<accession>A0A9Q9IPZ3</accession>
<dbReference type="PANTHER" id="PTHR47691">
    <property type="entry name" value="REGULATOR-RELATED"/>
    <property type="match status" value="1"/>
</dbReference>
<dbReference type="CDD" id="cd15831">
    <property type="entry name" value="BTAD"/>
    <property type="match status" value="1"/>
</dbReference>
<dbReference type="Pfam" id="PF03704">
    <property type="entry name" value="BTAD"/>
    <property type="match status" value="1"/>
</dbReference>
<dbReference type="SMART" id="SM00028">
    <property type="entry name" value="TPR"/>
    <property type="match status" value="3"/>
</dbReference>
<evidence type="ECO:0000256" key="2">
    <source>
        <dbReference type="ARBA" id="ARBA00023125"/>
    </source>
</evidence>
<reference evidence="5" key="1">
    <citation type="submission" date="2021-04" db="EMBL/GenBank/DDBJ databases">
        <title>Dactylosporangium aurantiacum NRRL B-8018 full assembly.</title>
        <authorList>
            <person name="Hartkoorn R.C."/>
            <person name="Beaudoing E."/>
            <person name="Hot D."/>
        </authorList>
    </citation>
    <scope>NUCLEOTIDE SEQUENCE</scope>
    <source>
        <strain evidence="5">NRRL B-8018</strain>
    </source>
</reference>
<dbReference type="InterPro" id="IPR027417">
    <property type="entry name" value="P-loop_NTPase"/>
</dbReference>
<dbReference type="PANTHER" id="PTHR47691:SF3">
    <property type="entry name" value="HTH-TYPE TRANSCRIPTIONAL REGULATOR RV0890C-RELATED"/>
    <property type="match status" value="1"/>
</dbReference>